<gene>
    <name evidence="1" type="ORF">GCM10010873_01300</name>
    <name evidence="2" type="ORF">GCM10010873_17020</name>
</gene>
<keyword evidence="3" id="KW-1185">Reference proteome</keyword>
<evidence type="ECO:0000313" key="3">
    <source>
        <dbReference type="Proteomes" id="UP001157355"/>
    </source>
</evidence>
<dbReference type="EMBL" id="BSPP01000006">
    <property type="protein sequence ID" value="GLS86728.1"/>
    <property type="molecule type" value="Genomic_DNA"/>
</dbReference>
<dbReference type="EMBL" id="BSPP01000001">
    <property type="protein sequence ID" value="GLS85157.1"/>
    <property type="molecule type" value="Genomic_DNA"/>
</dbReference>
<accession>A0AA37TSL9</accession>
<comment type="caution">
    <text evidence="2">The sequence shown here is derived from an EMBL/GenBank/DDBJ whole genome shotgun (WGS) entry which is preliminary data.</text>
</comment>
<evidence type="ECO:0000313" key="2">
    <source>
        <dbReference type="EMBL" id="GLS86728.1"/>
    </source>
</evidence>
<organism evidence="2 3">
    <name type="scientific">Cypionkella aquatica</name>
    <dbReference type="NCBI Taxonomy" id="1756042"/>
    <lineage>
        <taxon>Bacteria</taxon>
        <taxon>Pseudomonadati</taxon>
        <taxon>Pseudomonadota</taxon>
        <taxon>Alphaproteobacteria</taxon>
        <taxon>Rhodobacterales</taxon>
        <taxon>Paracoccaceae</taxon>
        <taxon>Cypionkella</taxon>
    </lineage>
</organism>
<proteinExistence type="predicted"/>
<reference evidence="2" key="2">
    <citation type="submission" date="2023-01" db="EMBL/GenBank/DDBJ databases">
        <title>Draft genome sequence of Cypionkella aquatica strain NBRC 111766.</title>
        <authorList>
            <person name="Sun Q."/>
            <person name="Mori K."/>
        </authorList>
    </citation>
    <scope>NUCLEOTIDE SEQUENCE</scope>
    <source>
        <strain evidence="2">NBRC 111766</strain>
    </source>
</reference>
<sequence length="58" mass="6443">MHRMQAILNQLTCSAGDKGETFSATDISRPRLRLDVAQAQVHMAYEHLVMTQRGSISA</sequence>
<reference evidence="2 3" key="1">
    <citation type="journal article" date="2014" name="Int. J. Syst. Evol. Microbiol.">
        <title>Complete genome sequence of Corynebacterium casei LMG S-19264T (=DSM 44701T), isolated from a smear-ripened cheese.</title>
        <authorList>
            <consortium name="US DOE Joint Genome Institute (JGI-PGF)"/>
            <person name="Walter F."/>
            <person name="Albersmeier A."/>
            <person name="Kalinowski J."/>
            <person name="Ruckert C."/>
        </authorList>
    </citation>
    <scope>NUCLEOTIDE SEQUENCE [LARGE SCALE GENOMIC DNA]</scope>
    <source>
        <strain evidence="2 3">NBRC 111766</strain>
    </source>
</reference>
<dbReference type="AlphaFoldDB" id="A0AA37TSL9"/>
<name>A0AA37TSL9_9RHOB</name>
<protein>
    <submittedName>
        <fullName evidence="2">Uncharacterized protein</fullName>
    </submittedName>
</protein>
<dbReference type="Proteomes" id="UP001157355">
    <property type="component" value="Unassembled WGS sequence"/>
</dbReference>
<evidence type="ECO:0000313" key="1">
    <source>
        <dbReference type="EMBL" id="GLS85157.1"/>
    </source>
</evidence>